<evidence type="ECO:0000313" key="7">
    <source>
        <dbReference type="EMBL" id="MEF2968173.1"/>
    </source>
</evidence>
<dbReference type="PROSITE" id="PS51257">
    <property type="entry name" value="PROKAR_LIPOPROTEIN"/>
    <property type="match status" value="1"/>
</dbReference>
<dbReference type="PANTHER" id="PTHR43649:SF31">
    <property type="entry name" value="SN-GLYCEROL-3-PHOSPHATE-BINDING PERIPLASMIC PROTEIN UGPB"/>
    <property type="match status" value="1"/>
</dbReference>
<comment type="subcellular location">
    <subcellularLocation>
        <location evidence="1">Cell envelope</location>
    </subcellularLocation>
</comment>
<feature type="compositionally biased region" description="Low complexity" evidence="5">
    <location>
        <begin position="469"/>
        <end position="482"/>
    </location>
</feature>
<feature type="signal peptide" evidence="6">
    <location>
        <begin position="1"/>
        <end position="22"/>
    </location>
</feature>
<evidence type="ECO:0000256" key="3">
    <source>
        <dbReference type="ARBA" id="ARBA00022448"/>
    </source>
</evidence>
<protein>
    <submittedName>
        <fullName evidence="7">Extracellular solute-binding protein</fullName>
    </submittedName>
</protein>
<dbReference type="SUPFAM" id="SSF53850">
    <property type="entry name" value="Periplasmic binding protein-like II"/>
    <property type="match status" value="1"/>
</dbReference>
<proteinExistence type="inferred from homology"/>
<evidence type="ECO:0000256" key="4">
    <source>
        <dbReference type="ARBA" id="ARBA00022729"/>
    </source>
</evidence>
<dbReference type="InterPro" id="IPR006059">
    <property type="entry name" value="SBP"/>
</dbReference>
<evidence type="ECO:0000256" key="2">
    <source>
        <dbReference type="ARBA" id="ARBA00008520"/>
    </source>
</evidence>
<feature type="compositionally biased region" description="Basic and acidic residues" evidence="5">
    <location>
        <begin position="453"/>
        <end position="465"/>
    </location>
</feature>
<feature type="chain" id="PRO_5047024224" evidence="6">
    <location>
        <begin position="23"/>
        <end position="490"/>
    </location>
</feature>
<name>A0ABU7VXR3_9BACL</name>
<keyword evidence="4 6" id="KW-0732">Signal</keyword>
<reference evidence="7 8" key="1">
    <citation type="submission" date="2024-02" db="EMBL/GenBank/DDBJ databases">
        <title>A nitrogen-fixing paenibacillus bacterium.</title>
        <authorList>
            <person name="Zhang W.L."/>
            <person name="Chen S.F."/>
        </authorList>
    </citation>
    <scope>NUCLEOTIDE SEQUENCE [LARGE SCALE GENOMIC DNA]</scope>
    <source>
        <strain evidence="7 8">M1</strain>
    </source>
</reference>
<evidence type="ECO:0000256" key="6">
    <source>
        <dbReference type="SAM" id="SignalP"/>
    </source>
</evidence>
<evidence type="ECO:0000256" key="1">
    <source>
        <dbReference type="ARBA" id="ARBA00004196"/>
    </source>
</evidence>
<dbReference type="InterPro" id="IPR050490">
    <property type="entry name" value="Bact_solute-bd_prot1"/>
</dbReference>
<evidence type="ECO:0000256" key="5">
    <source>
        <dbReference type="SAM" id="MobiDB-lite"/>
    </source>
</evidence>
<organism evidence="7 8">
    <name type="scientific">Paenibacillus haidiansis</name>
    <dbReference type="NCBI Taxonomy" id="1574488"/>
    <lineage>
        <taxon>Bacteria</taxon>
        <taxon>Bacillati</taxon>
        <taxon>Bacillota</taxon>
        <taxon>Bacilli</taxon>
        <taxon>Bacillales</taxon>
        <taxon>Paenibacillaceae</taxon>
        <taxon>Paenibacillus</taxon>
    </lineage>
</organism>
<accession>A0ABU7VXR3</accession>
<dbReference type="EMBL" id="JAZHPZ010000012">
    <property type="protein sequence ID" value="MEF2968173.1"/>
    <property type="molecule type" value="Genomic_DNA"/>
</dbReference>
<dbReference type="PANTHER" id="PTHR43649">
    <property type="entry name" value="ARABINOSE-BINDING PROTEIN-RELATED"/>
    <property type="match status" value="1"/>
</dbReference>
<feature type="region of interest" description="Disordered" evidence="5">
    <location>
        <begin position="448"/>
        <end position="490"/>
    </location>
</feature>
<comment type="caution">
    <text evidence="7">The sequence shown here is derived from an EMBL/GenBank/DDBJ whole genome shotgun (WGS) entry which is preliminary data.</text>
</comment>
<gene>
    <name evidence="7" type="ORF">V3851_20280</name>
</gene>
<keyword evidence="8" id="KW-1185">Reference proteome</keyword>
<dbReference type="RefSeq" id="WP_331848384.1">
    <property type="nucleotide sequence ID" value="NZ_JAZHPZ010000012.1"/>
</dbReference>
<dbReference type="Gene3D" id="3.40.190.10">
    <property type="entry name" value="Periplasmic binding protein-like II"/>
    <property type="match status" value="1"/>
</dbReference>
<comment type="similarity">
    <text evidence="2">Belongs to the bacterial solute-binding protein 1 family.</text>
</comment>
<dbReference type="Pfam" id="PF01547">
    <property type="entry name" value="SBP_bac_1"/>
    <property type="match status" value="1"/>
</dbReference>
<evidence type="ECO:0000313" key="8">
    <source>
        <dbReference type="Proteomes" id="UP001306950"/>
    </source>
</evidence>
<keyword evidence="3" id="KW-0813">Transport</keyword>
<sequence length="490" mass="54823">MLKGKLLPKLVLAAMSAMLVMAAGCTPNPQKETQTQRSLKVMFYDESYFFQQYGDLFAMQYPDVDVEVISTQSIYSGDEVTDYNKAIRDFIKKEQPDVVMLGMENYEKMVSDGELMELDAMIERDKYNTETIYPALIEMLKEKGGGKLYGLSPTFSADAVFYNVDLFNKYGVELPHDGMTWADILELARRFPTDGDDKTRIYGFGERYGGMSFSSLAQRIASAEGLSAVNPDTLKVTLNTDSWKKAYKTALDAVESKAVYNPEDGGFMGGTMEEYYKSQLFLVGRMAMTIGDPYTLQSLKDVKNSLKDYKPFELGMVSGPVDPTDPETTRSIYFSDLFGIRAGSPNADAAWDFLKFINGEDFARIKSRTMNNGILSRMGFNKDYDGHSLEVFYKLKPKLSNDSYERMEKIPMEFYQEYQQILDREMALVEKKSKSIDEALQAVEQEGQAALDKAVKDKEAKKGSEDSADGSGSESSSSAGSSVIIVEPSN</sequence>
<dbReference type="Proteomes" id="UP001306950">
    <property type="component" value="Unassembled WGS sequence"/>
</dbReference>